<name>A0A2T0FP67_9ASCO</name>
<keyword evidence="2" id="KW-1185">Reference proteome</keyword>
<reference evidence="1 2" key="1">
    <citation type="submission" date="2017-04" db="EMBL/GenBank/DDBJ databases">
        <title>Genome sequencing of [Candida] sorbophila.</title>
        <authorList>
            <person name="Ahn J.O."/>
        </authorList>
    </citation>
    <scope>NUCLEOTIDE SEQUENCE [LARGE SCALE GENOMIC DNA]</scope>
    <source>
        <strain evidence="1 2">DS02</strain>
    </source>
</reference>
<evidence type="ECO:0000313" key="1">
    <source>
        <dbReference type="EMBL" id="PRT56780.1"/>
    </source>
</evidence>
<organism evidence="1 2">
    <name type="scientific">Wickerhamiella sorbophila</name>
    <dbReference type="NCBI Taxonomy" id="45607"/>
    <lineage>
        <taxon>Eukaryota</taxon>
        <taxon>Fungi</taxon>
        <taxon>Dikarya</taxon>
        <taxon>Ascomycota</taxon>
        <taxon>Saccharomycotina</taxon>
        <taxon>Dipodascomycetes</taxon>
        <taxon>Dipodascales</taxon>
        <taxon>Trichomonascaceae</taxon>
        <taxon>Wickerhamiella</taxon>
    </lineage>
</organism>
<dbReference type="Proteomes" id="UP000238350">
    <property type="component" value="Unassembled WGS sequence"/>
</dbReference>
<evidence type="ECO:0008006" key="3">
    <source>
        <dbReference type="Google" id="ProtNLM"/>
    </source>
</evidence>
<proteinExistence type="predicted"/>
<sequence>MPNVDEESLNSLLARLTSYPEERHAAAKQYMPAILDLVSSDPSGVDAVPEGLVPILLEECSLQEVLQFIPPQMFELGLQMPTLQGGLLDQLAKAASPDLENIEITNLIQAALFLLTDPSFHSVGKVEKLAERLNQLKVLQDFIPFEPLFSGGSVLQSRLMALNILLTRSGNLKTEFAIWPLKSADVLDSLVRAEYYANLIQASPPVVHLLDGVLHDAAKLFKSQIEPLLTNPLEQIFVNLARADPQAFSDLDKRYKITDVDTVTLLARLPPVYIRTYHSDLPGQLVLSSRTVPAFCNLATDDSLFDLLQFTSSQLSGLSLDMRLPLMIACTNDRKTAQRFVGRFHRTMQGVLEPSGVPDIAAMQNQLEFNLRKAGISLGFTRVTDSTK</sequence>
<gene>
    <name evidence="1" type="ORF">B9G98_04400</name>
</gene>
<evidence type="ECO:0000313" key="2">
    <source>
        <dbReference type="Proteomes" id="UP000238350"/>
    </source>
</evidence>
<dbReference type="AlphaFoldDB" id="A0A2T0FP67"/>
<dbReference type="Gene3D" id="1.25.10.50">
    <property type="match status" value="1"/>
</dbReference>
<comment type="caution">
    <text evidence="1">The sequence shown here is derived from an EMBL/GenBank/DDBJ whole genome shotgun (WGS) entry which is preliminary data.</text>
</comment>
<protein>
    <recommendedName>
        <fullName evidence="3">DNA mismatch repair protein HSM3 N-terminal domain-containing protein</fullName>
    </recommendedName>
</protein>
<dbReference type="Gene3D" id="1.25.40.580">
    <property type="match status" value="1"/>
</dbReference>
<dbReference type="GeneID" id="36518148"/>
<accession>A0A2T0FP67</accession>
<dbReference type="RefSeq" id="XP_024666725.1">
    <property type="nucleotide sequence ID" value="XM_024810957.1"/>
</dbReference>
<dbReference type="EMBL" id="NDIQ01000022">
    <property type="protein sequence ID" value="PRT56780.1"/>
    <property type="molecule type" value="Genomic_DNA"/>
</dbReference>